<dbReference type="PANTHER" id="PTHR10465:SF0">
    <property type="entry name" value="SARCALUMENIN"/>
    <property type="match status" value="1"/>
</dbReference>
<dbReference type="InterPro" id="IPR045063">
    <property type="entry name" value="Dynamin_N"/>
</dbReference>
<dbReference type="EMBL" id="MTLA01000222">
    <property type="protein sequence ID" value="OOP67166.1"/>
    <property type="molecule type" value="Genomic_DNA"/>
</dbReference>
<dbReference type="Proteomes" id="UP000189761">
    <property type="component" value="Unassembled WGS sequence"/>
</dbReference>
<evidence type="ECO:0000313" key="9">
    <source>
        <dbReference type="Proteomes" id="UP000189761"/>
    </source>
</evidence>
<feature type="coiled-coil region" evidence="6">
    <location>
        <begin position="945"/>
        <end position="975"/>
    </location>
</feature>
<proteinExistence type="predicted"/>
<evidence type="ECO:0000259" key="7">
    <source>
        <dbReference type="Pfam" id="PF00350"/>
    </source>
</evidence>
<accession>A0A8E2I5M4</accession>
<keyword evidence="5" id="KW-0472">Membrane</keyword>
<dbReference type="CDD" id="cd09912">
    <property type="entry name" value="DLP_2"/>
    <property type="match status" value="2"/>
</dbReference>
<sequence>MTKTMDINQTQESTEQLIGLYKHFHNNGDIERAEKTEALLKKLLNHEYIIAFCGHFSAGKSTMINSLLGENVLPSSPIPTSANLVKVHKSQEDFAKVFYRNEPPLLFQAPYDFAKVKEFCKNGDVREIEIGQSLSKLSDGVTVMDTPGVDSTDDAHRISTESAIHLANIVFYVMDYNHVQSELNFTYTKELLQNGVELYLIINQIDKHNEEELSFEEFKMSVKESFASWNVHPNGIFYTTLKKPNDKRNQFSDVKNLIDSTLKNKEERLRASTESSIHILVQEHFKWLKEQQEEKSLHAEEILQQYSEEKLATILKDEKALAEQIEQLNNRFKNWQDKFHEQVEEILKTAYLMPYQTRELAEKYLESVQPDFKVGLFGKKKTVIERTERLQSFYQNLCTQVDSQLNWHLRQFAIKILKEEDIINDDLQRTAQNLTVEFDEEFISQMVKSGARLTGEYVLNYCDQIVERLQKKARVVCQDFKEKTGEILKRQIDKDLLALRDEWHYVQKATEAIKEIENFESERKQKEENIFKPLSDLNECYQALQNHWLEEEKNIRIYNKQEEQATNQEQKKQIIKEAEKETTKLETNDSLENIISKLNQAVTLLKNRKGFQRLIDNLALKAERLKNRKYTIALFGAFSAGKSSFANALLGEKVLPVSPNPTTAAINRICPPTKEHMHGTAAVHLKTEAQVLEDVQKSLKYFDQQCKSLAEAEALIPKLIEKENTEGYVNVHLSFLKAFHAGYSIYQDTLGQTLKTDMNEFRGFVANEAQSCFVESIDLFYDSELTRRGITLVDTPGADSINARHTGVAFEYIKQSDAILYVTYYNHAFSKADREFLIQLGRVKDAFELDKMFFMINAIDLADSLEEKEEVHTYVYEQLTQYGIRFPRLFGISSLLALTDRVEESRIDEFKNEFNHFLDNDLMQMTIQSAVSEYQKGLQMLDQFITTAQEGKEEKQSKKQKLKKEQEDIIQLMDASTAESAIEQFEHESNELLFYVKQRVFYRFPDFFKEAFNPSLIQKTNKSSLNIALDDLLQSLGYDFAQELRATSLRLENFIKETLKHRFNQIKDQITEIEKDITLSMIEFNPNKTPEFPNAFESISKAPLERSFKYFKNANAFFEKNEKQKMQDELEEKLKPLADEYISEQEKVILLSYTNYINHEFSRMKKEIAADVSEQFNGWYDILDEHIDIQEWVEIKNQLNR</sequence>
<dbReference type="GO" id="GO:0005525">
    <property type="term" value="F:GTP binding"/>
    <property type="evidence" value="ECO:0007669"/>
    <property type="project" value="UniProtKB-KW"/>
</dbReference>
<evidence type="ECO:0000256" key="6">
    <source>
        <dbReference type="SAM" id="Coils"/>
    </source>
</evidence>
<dbReference type="Gene3D" id="3.40.50.300">
    <property type="entry name" value="P-loop containing nucleotide triphosphate hydrolases"/>
    <property type="match status" value="2"/>
</dbReference>
<comment type="caution">
    <text evidence="8">The sequence shown here is derived from an EMBL/GenBank/DDBJ whole genome shotgun (WGS) entry which is preliminary data.</text>
</comment>
<feature type="domain" description="Dynamin N-terminal" evidence="7">
    <location>
        <begin position="632"/>
        <end position="847"/>
    </location>
</feature>
<name>A0A8E2I5M4_9BACI</name>
<protein>
    <recommendedName>
        <fullName evidence="7">Dynamin N-terminal domain-containing protein</fullName>
    </recommendedName>
</protein>
<dbReference type="Pfam" id="PF00350">
    <property type="entry name" value="Dynamin_N"/>
    <property type="match status" value="2"/>
</dbReference>
<comment type="subcellular location">
    <subcellularLocation>
        <location evidence="1">Membrane</location>
    </subcellularLocation>
</comment>
<dbReference type="GO" id="GO:0016020">
    <property type="term" value="C:membrane"/>
    <property type="evidence" value="ECO:0007669"/>
    <property type="project" value="UniProtKB-SubCell"/>
</dbReference>
<dbReference type="SUPFAM" id="SSF52540">
    <property type="entry name" value="P-loop containing nucleoside triphosphate hydrolases"/>
    <property type="match status" value="2"/>
</dbReference>
<evidence type="ECO:0000256" key="2">
    <source>
        <dbReference type="ARBA" id="ARBA00022741"/>
    </source>
</evidence>
<keyword evidence="6" id="KW-0175">Coiled coil</keyword>
<evidence type="ECO:0000256" key="1">
    <source>
        <dbReference type="ARBA" id="ARBA00004370"/>
    </source>
</evidence>
<dbReference type="InterPro" id="IPR027417">
    <property type="entry name" value="P-loop_NTPase"/>
</dbReference>
<organism evidence="8 9">
    <name type="scientific">Heyndrickxia oleronia</name>
    <dbReference type="NCBI Taxonomy" id="38875"/>
    <lineage>
        <taxon>Bacteria</taxon>
        <taxon>Bacillati</taxon>
        <taxon>Bacillota</taxon>
        <taxon>Bacilli</taxon>
        <taxon>Bacillales</taxon>
        <taxon>Bacillaceae</taxon>
        <taxon>Heyndrickxia</taxon>
    </lineage>
</organism>
<evidence type="ECO:0000256" key="4">
    <source>
        <dbReference type="ARBA" id="ARBA00023134"/>
    </source>
</evidence>
<evidence type="ECO:0000256" key="3">
    <source>
        <dbReference type="ARBA" id="ARBA00022801"/>
    </source>
</evidence>
<dbReference type="AlphaFoldDB" id="A0A8E2I5M4"/>
<keyword evidence="3" id="KW-0378">Hydrolase</keyword>
<dbReference type="InterPro" id="IPR027094">
    <property type="entry name" value="Mitofusin_fam"/>
</dbReference>
<dbReference type="GO" id="GO:0003924">
    <property type="term" value="F:GTPase activity"/>
    <property type="evidence" value="ECO:0007669"/>
    <property type="project" value="InterPro"/>
</dbReference>
<evidence type="ECO:0000313" key="8">
    <source>
        <dbReference type="EMBL" id="OOP67166.1"/>
    </source>
</evidence>
<keyword evidence="9" id="KW-1185">Reference proteome</keyword>
<keyword evidence="2" id="KW-0547">Nucleotide-binding</keyword>
<gene>
    <name evidence="8" type="ORF">BWZ43_17195</name>
</gene>
<feature type="domain" description="Dynamin N-terminal" evidence="7">
    <location>
        <begin position="50"/>
        <end position="204"/>
    </location>
</feature>
<dbReference type="GO" id="GO:0008053">
    <property type="term" value="P:mitochondrial fusion"/>
    <property type="evidence" value="ECO:0007669"/>
    <property type="project" value="TreeGrafter"/>
</dbReference>
<reference evidence="8 9" key="1">
    <citation type="submission" date="2017-01" db="EMBL/GenBank/DDBJ databases">
        <title>Draft genome sequence of Bacillus oleronius.</title>
        <authorList>
            <person name="Allam M."/>
        </authorList>
    </citation>
    <scope>NUCLEOTIDE SEQUENCE [LARGE SCALE GENOMIC DNA]</scope>
    <source>
        <strain evidence="8 9">DSM 9356</strain>
    </source>
</reference>
<feature type="coiled-coil region" evidence="6">
    <location>
        <begin position="289"/>
        <end position="345"/>
    </location>
</feature>
<feature type="coiled-coil region" evidence="6">
    <location>
        <begin position="558"/>
        <end position="628"/>
    </location>
</feature>
<keyword evidence="4" id="KW-0342">GTP-binding</keyword>
<evidence type="ECO:0000256" key="5">
    <source>
        <dbReference type="ARBA" id="ARBA00023136"/>
    </source>
</evidence>
<dbReference type="RefSeq" id="WP_071975539.1">
    <property type="nucleotide sequence ID" value="NZ_CP065424.1"/>
</dbReference>
<dbReference type="PANTHER" id="PTHR10465">
    <property type="entry name" value="TRANSMEMBRANE GTPASE FZO1"/>
    <property type="match status" value="1"/>
</dbReference>